<name>A0AAD8B6H7_BIOPF</name>
<protein>
    <submittedName>
        <fullName evidence="1">Uncharacterized protein</fullName>
    </submittedName>
</protein>
<gene>
    <name evidence="1" type="ORF">Bpfe_022250</name>
</gene>
<organism evidence="1 2">
    <name type="scientific">Biomphalaria pfeifferi</name>
    <name type="common">Bloodfluke planorb</name>
    <name type="synonym">Freshwater snail</name>
    <dbReference type="NCBI Taxonomy" id="112525"/>
    <lineage>
        <taxon>Eukaryota</taxon>
        <taxon>Metazoa</taxon>
        <taxon>Spiralia</taxon>
        <taxon>Lophotrochozoa</taxon>
        <taxon>Mollusca</taxon>
        <taxon>Gastropoda</taxon>
        <taxon>Heterobranchia</taxon>
        <taxon>Euthyneura</taxon>
        <taxon>Panpulmonata</taxon>
        <taxon>Hygrophila</taxon>
        <taxon>Lymnaeoidea</taxon>
        <taxon>Planorbidae</taxon>
        <taxon>Biomphalaria</taxon>
    </lineage>
</organism>
<accession>A0AAD8B6H7</accession>
<reference evidence="1" key="1">
    <citation type="journal article" date="2023" name="PLoS Negl. Trop. Dis.">
        <title>A genome sequence for Biomphalaria pfeifferi, the major vector snail for the human-infecting parasite Schistosoma mansoni.</title>
        <authorList>
            <person name="Bu L."/>
            <person name="Lu L."/>
            <person name="Laidemitt M.R."/>
            <person name="Zhang S.M."/>
            <person name="Mutuku M."/>
            <person name="Mkoji G."/>
            <person name="Steinauer M."/>
            <person name="Loker E.S."/>
        </authorList>
    </citation>
    <scope>NUCLEOTIDE SEQUENCE</scope>
    <source>
        <strain evidence="1">KasaAsao</strain>
    </source>
</reference>
<feature type="non-terminal residue" evidence="1">
    <location>
        <position position="74"/>
    </location>
</feature>
<reference evidence="1" key="2">
    <citation type="submission" date="2023-04" db="EMBL/GenBank/DDBJ databases">
        <authorList>
            <person name="Bu L."/>
            <person name="Lu L."/>
            <person name="Laidemitt M.R."/>
            <person name="Zhang S.M."/>
            <person name="Mutuku M."/>
            <person name="Mkoji G."/>
            <person name="Steinauer M."/>
            <person name="Loker E.S."/>
        </authorList>
    </citation>
    <scope>NUCLEOTIDE SEQUENCE</scope>
    <source>
        <strain evidence="1">KasaAsao</strain>
        <tissue evidence="1">Whole Snail</tissue>
    </source>
</reference>
<feature type="non-terminal residue" evidence="1">
    <location>
        <position position="1"/>
    </location>
</feature>
<proteinExistence type="predicted"/>
<dbReference type="EMBL" id="JASAOG010000139">
    <property type="protein sequence ID" value="KAK0048308.1"/>
    <property type="molecule type" value="Genomic_DNA"/>
</dbReference>
<keyword evidence="2" id="KW-1185">Reference proteome</keyword>
<comment type="caution">
    <text evidence="1">The sequence shown here is derived from an EMBL/GenBank/DDBJ whole genome shotgun (WGS) entry which is preliminary data.</text>
</comment>
<evidence type="ECO:0000313" key="2">
    <source>
        <dbReference type="Proteomes" id="UP001233172"/>
    </source>
</evidence>
<dbReference type="AlphaFoldDB" id="A0AAD8B6H7"/>
<dbReference type="Proteomes" id="UP001233172">
    <property type="component" value="Unassembled WGS sequence"/>
</dbReference>
<sequence length="74" mass="8316">STVLSSTVQRFSSQKLYWAGQSPGPAIYNATISPKPTCNSNDTSIWTLWGPNKDICIRVEYNFYKQLVANNLCK</sequence>
<evidence type="ECO:0000313" key="1">
    <source>
        <dbReference type="EMBL" id="KAK0048308.1"/>
    </source>
</evidence>